<protein>
    <submittedName>
        <fullName evidence="1">Uncharacterized protein</fullName>
    </submittedName>
</protein>
<dbReference type="Proteomes" id="UP000199013">
    <property type="component" value="Unassembled WGS sequence"/>
</dbReference>
<sequence length="95" mass="10104">MAAIPNSRRSGGTGSHFSGLLMAHPAEPARIELPPPDSDLFILRPVLVLPAGVQICVDLASADADAATWWSSLAVEATCASLRHKKRNRTGPHPR</sequence>
<keyword evidence="2" id="KW-1185">Reference proteome</keyword>
<dbReference type="EMBL" id="FLUV01001784">
    <property type="protein sequence ID" value="SBW24717.1"/>
    <property type="molecule type" value="Genomic_DNA"/>
</dbReference>
<name>A0A1C3P4F1_9ACTN</name>
<proteinExistence type="predicted"/>
<accession>A0A1C3P4F1</accession>
<gene>
    <name evidence="1" type="ORF">FDG2_4273</name>
</gene>
<dbReference type="AlphaFoldDB" id="A0A1C3P4F1"/>
<organism evidence="1 2">
    <name type="scientific">Candidatus Protofrankia californiensis</name>
    <dbReference type="NCBI Taxonomy" id="1839754"/>
    <lineage>
        <taxon>Bacteria</taxon>
        <taxon>Bacillati</taxon>
        <taxon>Actinomycetota</taxon>
        <taxon>Actinomycetes</taxon>
        <taxon>Frankiales</taxon>
        <taxon>Frankiaceae</taxon>
        <taxon>Protofrankia</taxon>
    </lineage>
</organism>
<evidence type="ECO:0000313" key="2">
    <source>
        <dbReference type="Proteomes" id="UP000199013"/>
    </source>
</evidence>
<reference evidence="2" key="1">
    <citation type="submission" date="2016-02" db="EMBL/GenBank/DDBJ databases">
        <authorList>
            <person name="Wibberg D."/>
        </authorList>
    </citation>
    <scope>NUCLEOTIDE SEQUENCE [LARGE SCALE GENOMIC DNA]</scope>
</reference>
<evidence type="ECO:0000313" key="1">
    <source>
        <dbReference type="EMBL" id="SBW24717.1"/>
    </source>
</evidence>